<keyword evidence="3" id="KW-0067">ATP-binding</keyword>
<reference evidence="6" key="1">
    <citation type="submission" date="2017-09" db="EMBL/GenBank/DDBJ databases">
        <title>Depth-based differentiation of microbial function through sediment-hosted aquifers and enrichment of novel symbionts in the deep terrestrial subsurface.</title>
        <authorList>
            <person name="Probst A.J."/>
            <person name="Ladd B."/>
            <person name="Jarett J.K."/>
            <person name="Geller-Mcgrath D.E."/>
            <person name="Sieber C.M.K."/>
            <person name="Emerson J.B."/>
            <person name="Anantharaman K."/>
            <person name="Thomas B.C."/>
            <person name="Malmstrom R."/>
            <person name="Stieglmeier M."/>
            <person name="Klingl A."/>
            <person name="Woyke T."/>
            <person name="Ryan C.M."/>
            <person name="Banfield J.F."/>
        </authorList>
    </citation>
    <scope>NUCLEOTIDE SEQUENCE [LARGE SCALE GENOMIC DNA]</scope>
</reference>
<proteinExistence type="inferred from homology"/>
<dbReference type="SUPFAM" id="SSF160246">
    <property type="entry name" value="EspE N-terminal domain-like"/>
    <property type="match status" value="1"/>
</dbReference>
<dbReference type="InterPro" id="IPR037257">
    <property type="entry name" value="T2SS_E_N_sf"/>
</dbReference>
<dbReference type="PANTHER" id="PTHR30258">
    <property type="entry name" value="TYPE II SECRETION SYSTEM PROTEIN GSPE-RELATED"/>
    <property type="match status" value="1"/>
</dbReference>
<dbReference type="GO" id="GO:0016887">
    <property type="term" value="F:ATP hydrolysis activity"/>
    <property type="evidence" value="ECO:0007669"/>
    <property type="project" value="TreeGrafter"/>
</dbReference>
<protein>
    <submittedName>
        <fullName evidence="5">Type II secretion system protein GspE</fullName>
    </submittedName>
</protein>
<dbReference type="Pfam" id="PF00437">
    <property type="entry name" value="T2SSE"/>
    <property type="match status" value="1"/>
</dbReference>
<dbReference type="AlphaFoldDB" id="A0A2M7E8H1"/>
<dbReference type="SUPFAM" id="SSF52540">
    <property type="entry name" value="P-loop containing nucleoside triphosphate hydrolases"/>
    <property type="match status" value="1"/>
</dbReference>
<dbReference type="Gene3D" id="3.40.50.300">
    <property type="entry name" value="P-loop containing nucleotide triphosphate hydrolases"/>
    <property type="match status" value="1"/>
</dbReference>
<comment type="similarity">
    <text evidence="1">Belongs to the GSP E family.</text>
</comment>
<evidence type="ECO:0000313" key="5">
    <source>
        <dbReference type="EMBL" id="PIV64040.1"/>
    </source>
</evidence>
<dbReference type="Gene3D" id="3.30.300.160">
    <property type="entry name" value="Type II secretion system, protein E, N-terminal domain"/>
    <property type="match status" value="1"/>
</dbReference>
<dbReference type="Proteomes" id="UP000228886">
    <property type="component" value="Unassembled WGS sequence"/>
</dbReference>
<dbReference type="InterPro" id="IPR027417">
    <property type="entry name" value="P-loop_NTPase"/>
</dbReference>
<gene>
    <name evidence="5" type="ORF">COS11_04245</name>
</gene>
<evidence type="ECO:0000313" key="6">
    <source>
        <dbReference type="Proteomes" id="UP000228886"/>
    </source>
</evidence>
<comment type="caution">
    <text evidence="5">The sequence shown here is derived from an EMBL/GenBank/DDBJ whole genome shotgun (WGS) entry which is preliminary data.</text>
</comment>
<dbReference type="PROSITE" id="PS00662">
    <property type="entry name" value="T2SP_E"/>
    <property type="match status" value="1"/>
</dbReference>
<evidence type="ECO:0000256" key="2">
    <source>
        <dbReference type="ARBA" id="ARBA00022741"/>
    </source>
</evidence>
<keyword evidence="2" id="KW-0547">Nucleotide-binding</keyword>
<dbReference type="Pfam" id="PF05157">
    <property type="entry name" value="MshEN"/>
    <property type="match status" value="1"/>
</dbReference>
<organism evidence="5 6">
    <name type="scientific">bacterium (Candidatus Ratteibacteria) CG01_land_8_20_14_3_00_40_19</name>
    <dbReference type="NCBI Taxonomy" id="2014290"/>
    <lineage>
        <taxon>Bacteria</taxon>
        <taxon>Candidatus Ratteibacteria</taxon>
    </lineage>
</organism>
<dbReference type="Gene3D" id="3.30.450.90">
    <property type="match status" value="1"/>
</dbReference>
<dbReference type="FunFam" id="3.30.450.90:FF:000001">
    <property type="entry name" value="Type II secretion system ATPase GspE"/>
    <property type="match status" value="1"/>
</dbReference>
<evidence type="ECO:0000259" key="4">
    <source>
        <dbReference type="PROSITE" id="PS00662"/>
    </source>
</evidence>
<dbReference type="CDD" id="cd01129">
    <property type="entry name" value="PulE-GspE-like"/>
    <property type="match status" value="1"/>
</dbReference>
<dbReference type="PANTHER" id="PTHR30258:SF2">
    <property type="entry name" value="COMG OPERON PROTEIN 1"/>
    <property type="match status" value="1"/>
</dbReference>
<dbReference type="GO" id="GO:0005524">
    <property type="term" value="F:ATP binding"/>
    <property type="evidence" value="ECO:0007669"/>
    <property type="project" value="UniProtKB-KW"/>
</dbReference>
<dbReference type="InterPro" id="IPR007831">
    <property type="entry name" value="T2SS_GspE_N"/>
</dbReference>
<evidence type="ECO:0000256" key="3">
    <source>
        <dbReference type="ARBA" id="ARBA00022840"/>
    </source>
</evidence>
<dbReference type="InterPro" id="IPR001482">
    <property type="entry name" value="T2SS/T4SS_dom"/>
</dbReference>
<dbReference type="FunFam" id="3.40.50.300:FF:000398">
    <property type="entry name" value="Type IV pilus assembly ATPase PilB"/>
    <property type="match status" value="1"/>
</dbReference>
<dbReference type="GO" id="GO:0005886">
    <property type="term" value="C:plasma membrane"/>
    <property type="evidence" value="ECO:0007669"/>
    <property type="project" value="TreeGrafter"/>
</dbReference>
<feature type="domain" description="Bacterial type II secretion system protein E" evidence="4">
    <location>
        <begin position="383"/>
        <end position="397"/>
    </location>
</feature>
<name>A0A2M7E8H1_9BACT</name>
<sequence length="565" mass="63330">MSREKIGEILVKKGFITSEQLSDGLGQQQKNSHKIDKIGEILIELGYVKEENLLLSLSEQLSIPYLKEIPFEVPAGLLSKFSISFLRSFVFLPLRKEGEETLIVMADPLASFFDELETILGTRVKRALGRKKEILKLIEQGYYRGDDAVKVEEDLKKESESPQPDFGPEEPDNLLDLATRAPVIRAVNQIIFQAVERRASDIHIQSLEHSLKVRYRIDGLLYDSFTFPRRFQPAIVSRIKVISGLNIAEHRLPQDGRTTIKFDNRELDIRISTMPTFFGENVVLRLLDKSTFLFGLEDLGLSSENFGIFSHLIGSDHGIILLTGPTGSGKTTTLYASLDKISSPTKNVITLEDPVEYQLAGINQIQINPKIGLSFANGLRFILRHDPDIMMVGEIRDTETAEMAIQSSLTGHLVFSTLHTNDSASAITRLLDMGIEPYLISSSLLAVMAQRLVRRVCKNCPETYSPAEESLAEIGLRRIDLGEQPLLKGKGCRKCLETGYQGRTGIFELLVINDEIRRLIMEKKPAHLIKKNAIGSKMKTLRADGAKKVLENVTTIEEVLRVTQE</sequence>
<evidence type="ECO:0000256" key="1">
    <source>
        <dbReference type="ARBA" id="ARBA00006611"/>
    </source>
</evidence>
<accession>A0A2M7E8H1</accession>
<dbReference type="EMBL" id="PETL01000207">
    <property type="protein sequence ID" value="PIV64040.1"/>
    <property type="molecule type" value="Genomic_DNA"/>
</dbReference>